<reference evidence="2 3" key="1">
    <citation type="submission" date="2016-06" db="EMBL/GenBank/DDBJ databases">
        <authorList>
            <consortium name="Pathogen Informatics"/>
        </authorList>
    </citation>
    <scope>NUCLEOTIDE SEQUENCE [LARGE SCALE GENOMIC DNA]</scope>
    <source>
        <strain evidence="2">PowCR01</strain>
    </source>
</reference>
<feature type="compositionally biased region" description="Polar residues" evidence="1">
    <location>
        <begin position="219"/>
        <end position="228"/>
    </location>
</feature>
<proteinExistence type="predicted"/>
<protein>
    <submittedName>
        <fullName evidence="2">Uncharacterized protein</fullName>
    </submittedName>
</protein>
<feature type="compositionally biased region" description="Basic residues" evidence="1">
    <location>
        <begin position="801"/>
        <end position="819"/>
    </location>
</feature>
<feature type="compositionally biased region" description="Low complexity" evidence="1">
    <location>
        <begin position="744"/>
        <end position="770"/>
    </location>
</feature>
<feature type="region of interest" description="Disordered" evidence="1">
    <location>
        <begin position="744"/>
        <end position="819"/>
    </location>
</feature>
<accession>A0A1C3KW36</accession>
<dbReference type="VEuPathDB" id="PlasmoDB:PocGH01_12062500"/>
<feature type="compositionally biased region" description="Low complexity" evidence="1">
    <location>
        <begin position="779"/>
        <end position="792"/>
    </location>
</feature>
<dbReference type="AlphaFoldDB" id="A0A1C3KW36"/>
<evidence type="ECO:0000256" key="1">
    <source>
        <dbReference type="SAM" id="MobiDB-lite"/>
    </source>
</evidence>
<organism evidence="2 3">
    <name type="scientific">Plasmodium ovale</name>
    <name type="common">malaria parasite P. ovale</name>
    <dbReference type="NCBI Taxonomy" id="36330"/>
    <lineage>
        <taxon>Eukaryota</taxon>
        <taxon>Sar</taxon>
        <taxon>Alveolata</taxon>
        <taxon>Apicomplexa</taxon>
        <taxon>Aconoidasida</taxon>
        <taxon>Haemosporida</taxon>
        <taxon>Plasmodiidae</taxon>
        <taxon>Plasmodium</taxon>
        <taxon>Plasmodium (Plasmodium)</taxon>
    </lineage>
</organism>
<dbReference type="VEuPathDB" id="PlasmoDB:POWCR01_120057200"/>
<feature type="compositionally biased region" description="Basic and acidic residues" evidence="1">
    <location>
        <begin position="499"/>
        <end position="514"/>
    </location>
</feature>
<gene>
    <name evidence="2" type="primary">PowCR01_120057200</name>
    <name evidence="2" type="ORF">POWCR01_120057200</name>
</gene>
<sequence>MDNFFTINIKPDENVVINRKKERDERVKYKVKGQVKRGNTHSSLIPYQINKICKSDNFDLLGKLNDIQINQYENTRKQIQKHILKCFKEDNIVDDFPHDFEENFFNEYNLIKKNFTFNLRKDKLNEIITFASQEKYKRSKPSELSSRYYLDTSIFTENEADDDDNFFYKVVRGDTSCTEADNKKKKKINNKELKNERKNNNEGDSSRVDNCDIVKGKNSPRNSYIDNSETTLNKNKKQDDLVENTISTTSKESSVNLELNDIMSEFREKIKNWLTKFPDINCENFFFHLYFLVELHKEKKSMCQNCGSIDCERDMPLSHACKNTFCFLCCKRVLGNQCHSTKIQYLSFKSNITQTLNSFKRIQYPYKSISCLKCLSKDHFKCGKPPYEHAKYSYEARKMFNNKLSRAKFVYLKNPLDIWPIFVNDNISSKEKKNDDSNDVQNKAIVKNISNKKRDDRQITLSDSCINDDVVFCNPNENKQDRNSNNVMVYTVEDDEKENNEKTANESEYLETRIKYSFNDNRNSHREKRNRDNNNSVNTNNKKRKYAHTGDNSYGDSNDNNKYDGNSGNQAGGSNSNSFVYNRKQKSAYVKRNDNSNSHIDQNNNSHYVNNFGNYNQFGNNNSQFNQNDNALYNKNVCGRNNSSGNNNTYYDQGRNNYTNRFVNNQYHIGSKFQKRNHYRHNNQTDKNNDMATFNHYTNYMPGVNTAEHFSNRDFNSAQNNFLNSSNDHQQGNRNYSANKYRINSNMNYGNASNNDFAYSSRNNNQRQNSGPGKGRGYSHGSNHGNNRSHNNSNKREDHTHKKGHKNRNTGKNSFNKHT</sequence>
<dbReference type="EMBL" id="LT594516">
    <property type="protein sequence ID" value="SBT78412.1"/>
    <property type="molecule type" value="Genomic_DNA"/>
</dbReference>
<dbReference type="Proteomes" id="UP000243200">
    <property type="component" value="Chromosome 12"/>
</dbReference>
<feature type="region of interest" description="Disordered" evidence="1">
    <location>
        <begin position="492"/>
        <end position="579"/>
    </location>
</feature>
<feature type="region of interest" description="Disordered" evidence="1">
    <location>
        <begin position="188"/>
        <end position="228"/>
    </location>
</feature>
<feature type="region of interest" description="Disordered" evidence="1">
    <location>
        <begin position="716"/>
        <end position="735"/>
    </location>
</feature>
<feature type="compositionally biased region" description="Basic and acidic residues" evidence="1">
    <location>
        <begin position="189"/>
        <end position="215"/>
    </location>
</feature>
<feature type="compositionally biased region" description="Low complexity" evidence="1">
    <location>
        <begin position="550"/>
        <end position="578"/>
    </location>
</feature>
<dbReference type="OrthoDB" id="386594at2759"/>
<name>A0A1C3KW36_PLAOA</name>
<evidence type="ECO:0000313" key="3">
    <source>
        <dbReference type="Proteomes" id="UP000243200"/>
    </source>
</evidence>
<evidence type="ECO:0000313" key="2">
    <source>
        <dbReference type="EMBL" id="SBT78412.1"/>
    </source>
</evidence>